<dbReference type="PANTHER" id="PTHR42837:SF2">
    <property type="entry name" value="MEMBRANE METALLOPROTEASE ARASP2, CHLOROPLASTIC-RELATED"/>
    <property type="match status" value="1"/>
</dbReference>
<comment type="subcellular location">
    <subcellularLocation>
        <location evidence="2">Membrane</location>
        <topology evidence="2">Multi-pass membrane protein</topology>
    </subcellularLocation>
</comment>
<dbReference type="RefSeq" id="WP_100916805.1">
    <property type="nucleotide sequence ID" value="NZ_CP025057.1"/>
</dbReference>
<keyword evidence="8 11" id="KW-1133">Transmembrane helix</keyword>
<comment type="cofactor">
    <cofactor evidence="1 11">
        <name>Zn(2+)</name>
        <dbReference type="ChEBI" id="CHEBI:29105"/>
    </cofactor>
</comment>
<keyword evidence="5 11" id="KW-0812">Transmembrane</keyword>
<keyword evidence="4 13" id="KW-0645">Protease</keyword>
<dbReference type="CDD" id="cd06163">
    <property type="entry name" value="S2P-M50_PDZ_RseP-like"/>
    <property type="match status" value="1"/>
</dbReference>
<evidence type="ECO:0000256" key="6">
    <source>
        <dbReference type="ARBA" id="ARBA00022801"/>
    </source>
</evidence>
<evidence type="ECO:0000256" key="2">
    <source>
        <dbReference type="ARBA" id="ARBA00004141"/>
    </source>
</evidence>
<name>A0A2K8SEI7_9MOLU</name>
<keyword evidence="10 11" id="KW-0472">Membrane</keyword>
<dbReference type="InterPro" id="IPR004387">
    <property type="entry name" value="Pept_M50_Zn"/>
</dbReference>
<evidence type="ECO:0000256" key="1">
    <source>
        <dbReference type="ARBA" id="ARBA00001947"/>
    </source>
</evidence>
<feature type="transmembrane region" description="Helical" evidence="11">
    <location>
        <begin position="389"/>
        <end position="408"/>
    </location>
</feature>
<evidence type="ECO:0000256" key="9">
    <source>
        <dbReference type="ARBA" id="ARBA00023049"/>
    </source>
</evidence>
<evidence type="ECO:0000256" key="3">
    <source>
        <dbReference type="ARBA" id="ARBA00007931"/>
    </source>
</evidence>
<evidence type="ECO:0000256" key="5">
    <source>
        <dbReference type="ARBA" id="ARBA00022692"/>
    </source>
</evidence>
<dbReference type="KEGG" id="sfz:SFLOR_v1c07940"/>
<keyword evidence="9 11" id="KW-0482">Metalloprotease</keyword>
<dbReference type="PANTHER" id="PTHR42837">
    <property type="entry name" value="REGULATOR OF SIGMA-E PROTEASE RSEP"/>
    <property type="match status" value="1"/>
</dbReference>
<feature type="domain" description="Peptidase M50" evidence="12">
    <location>
        <begin position="16"/>
        <end position="402"/>
    </location>
</feature>
<evidence type="ECO:0000256" key="10">
    <source>
        <dbReference type="ARBA" id="ARBA00023136"/>
    </source>
</evidence>
<reference evidence="13 14" key="1">
    <citation type="submission" date="2017-12" db="EMBL/GenBank/DDBJ databases">
        <title>Complete genome sequence of Spiroplasma floricola 23-6 (ATCC 29989).</title>
        <authorList>
            <person name="Tsai Y.-M."/>
            <person name="Wu P.-S."/>
            <person name="Lo W.-S."/>
            <person name="Kuo C.-H."/>
        </authorList>
    </citation>
    <scope>NUCLEOTIDE SEQUENCE [LARGE SCALE GENOMIC DNA]</scope>
    <source>
        <strain evidence="13 14">23-6</strain>
    </source>
</reference>
<feature type="transmembrane region" description="Helical" evidence="11">
    <location>
        <begin position="107"/>
        <end position="132"/>
    </location>
</feature>
<dbReference type="AlphaFoldDB" id="A0A2K8SEI7"/>
<dbReference type="GO" id="GO:0016020">
    <property type="term" value="C:membrane"/>
    <property type="evidence" value="ECO:0007669"/>
    <property type="project" value="UniProtKB-SubCell"/>
</dbReference>
<evidence type="ECO:0000313" key="14">
    <source>
        <dbReference type="Proteomes" id="UP000231823"/>
    </source>
</evidence>
<dbReference type="OrthoDB" id="9782003at2"/>
<dbReference type="NCBIfam" id="TIGR00054">
    <property type="entry name" value="RIP metalloprotease RseP"/>
    <property type="match status" value="1"/>
</dbReference>
<dbReference type="EMBL" id="CP025057">
    <property type="protein sequence ID" value="AUB31842.1"/>
    <property type="molecule type" value="Genomic_DNA"/>
</dbReference>
<evidence type="ECO:0000256" key="4">
    <source>
        <dbReference type="ARBA" id="ARBA00022670"/>
    </source>
</evidence>
<feature type="transmembrane region" description="Helical" evidence="11">
    <location>
        <begin position="6"/>
        <end position="26"/>
    </location>
</feature>
<dbReference type="GO" id="GO:0046872">
    <property type="term" value="F:metal ion binding"/>
    <property type="evidence" value="ECO:0007669"/>
    <property type="project" value="UniProtKB-KW"/>
</dbReference>
<evidence type="ECO:0000256" key="7">
    <source>
        <dbReference type="ARBA" id="ARBA00022833"/>
    </source>
</evidence>
<keyword evidence="7 11" id="KW-0862">Zinc</keyword>
<evidence type="ECO:0000256" key="11">
    <source>
        <dbReference type="RuleBase" id="RU362031"/>
    </source>
</evidence>
<dbReference type="Proteomes" id="UP000231823">
    <property type="component" value="Chromosome"/>
</dbReference>
<evidence type="ECO:0000313" key="13">
    <source>
        <dbReference type="EMBL" id="AUB31842.1"/>
    </source>
</evidence>
<keyword evidence="6 11" id="KW-0378">Hydrolase</keyword>
<dbReference type="GO" id="GO:0004222">
    <property type="term" value="F:metalloendopeptidase activity"/>
    <property type="evidence" value="ECO:0007669"/>
    <property type="project" value="InterPro"/>
</dbReference>
<evidence type="ECO:0000256" key="8">
    <source>
        <dbReference type="ARBA" id="ARBA00022989"/>
    </source>
</evidence>
<dbReference type="GO" id="GO:0006508">
    <property type="term" value="P:proteolysis"/>
    <property type="evidence" value="ECO:0007669"/>
    <property type="project" value="UniProtKB-KW"/>
</dbReference>
<organism evidence="13 14">
    <name type="scientific">Spiroplasma floricola 23-6</name>
    <dbReference type="NCBI Taxonomy" id="1336749"/>
    <lineage>
        <taxon>Bacteria</taxon>
        <taxon>Bacillati</taxon>
        <taxon>Mycoplasmatota</taxon>
        <taxon>Mollicutes</taxon>
        <taxon>Entomoplasmatales</taxon>
        <taxon>Spiroplasmataceae</taxon>
        <taxon>Spiroplasma</taxon>
    </lineage>
</organism>
<accession>A0A2K8SEI7</accession>
<keyword evidence="11" id="KW-0479">Metal-binding</keyword>
<protein>
    <recommendedName>
        <fullName evidence="11">Zinc metalloprotease</fullName>
        <ecNumber evidence="11">3.4.24.-</ecNumber>
    </recommendedName>
</protein>
<dbReference type="Pfam" id="PF02163">
    <property type="entry name" value="Peptidase_M50"/>
    <property type="match status" value="1"/>
</dbReference>
<gene>
    <name evidence="13" type="primary">rseP</name>
    <name evidence="13" type="ORF">SFLOR_v1c07940</name>
</gene>
<proteinExistence type="inferred from homology"/>
<evidence type="ECO:0000259" key="12">
    <source>
        <dbReference type="Pfam" id="PF02163"/>
    </source>
</evidence>
<dbReference type="InterPro" id="IPR008915">
    <property type="entry name" value="Peptidase_M50"/>
</dbReference>
<keyword evidence="14" id="KW-1185">Reference proteome</keyword>
<sequence>MSEVSSGMVVLAFFIGIIVMLLLITIHEIGHLVVAKMAKAYVYEFSIGFGPRLFVFKGKETWISIRIFPLGGYCSIASDKADPPSDREDEVVPDDRKLDYIARWKKMFFILAGPLMNLFIALLLFTTIFAAIGEKKNDMTYFGANYVQEGIAAKAIKEKEKSQNINVEYVGQDYVIWGWKMISVQNEKDEILFDNICDAKTTKCDEKITINSLNEQKAVDYKKTVYNFIDNLKLSKDHENIKIQFAYKKVDKYSGYALDNYKDGVITELQDIKAGDSVGIAAPNRIYETTAQAYGAGWGETFKASISILEALGNVFTGKFSNLVGPVGVAKQTATLLQSADQFFIYVATISANLFILNLIFLPPLDGYRLLENFIEMILRKELPLKYKIFVNTAGAILFLLLFVVITIKDFIV</sequence>
<comment type="similarity">
    <text evidence="3 11">Belongs to the peptidase M50B family.</text>
</comment>
<feature type="transmembrane region" description="Helical" evidence="11">
    <location>
        <begin position="343"/>
        <end position="368"/>
    </location>
</feature>
<dbReference type="EC" id="3.4.24.-" evidence="11"/>